<keyword evidence="3" id="KW-1185">Reference proteome</keyword>
<dbReference type="EMBL" id="AP014862">
    <property type="protein sequence ID" value="BAU72979.1"/>
    <property type="molecule type" value="Genomic_DNA"/>
</dbReference>
<reference evidence="3" key="1">
    <citation type="submission" date="2015-05" db="EMBL/GenBank/DDBJ databases">
        <title>Draft genome sequencing of a biphenyl-degrading bacterium, Pseudomonas balearica KF707 (=NBRC110670).</title>
        <authorList>
            <person name="Kimura N."/>
            <person name="Hirose J."/>
            <person name="Watanabe T."/>
            <person name="Suenaga H."/>
            <person name="Fujihara H."/>
            <person name="Noguchi M."/>
            <person name="Hashimoto M."/>
            <person name="Shimodaira J."/>
            <person name="Tsuchikane K."/>
            <person name="Hosoyama A."/>
            <person name="Yamazoe A."/>
            <person name="Fujita N."/>
            <person name="Furukawa K."/>
        </authorList>
    </citation>
    <scope>NUCLEOTIDE SEQUENCE [LARGE SCALE GENOMIC DNA]</scope>
    <source>
        <strain evidence="3">DSM 10086 / NBRC 110670 / KF707</strain>
    </source>
</reference>
<dbReference type="AlphaFoldDB" id="A0AAD1BW62"/>
<feature type="region of interest" description="Disordered" evidence="1">
    <location>
        <begin position="1"/>
        <end position="38"/>
    </location>
</feature>
<proteinExistence type="predicted"/>
<organism evidence="2 3">
    <name type="scientific">Metapseudomonas furukawaii</name>
    <name type="common">Pseudomonas furukawaii</name>
    <dbReference type="NCBI Taxonomy" id="1149133"/>
    <lineage>
        <taxon>Bacteria</taxon>
        <taxon>Pseudomonadati</taxon>
        <taxon>Pseudomonadota</taxon>
        <taxon>Gammaproteobacteria</taxon>
        <taxon>Pseudomonadales</taxon>
        <taxon>Pseudomonadaceae</taxon>
        <taxon>Metapseudomonas</taxon>
    </lineage>
</organism>
<sequence length="38" mass="3880">MEGLGHRLASCSCSRRPVGSRDQDYGAGSGSRPVASTA</sequence>
<evidence type="ECO:0000313" key="2">
    <source>
        <dbReference type="EMBL" id="BAU72979.1"/>
    </source>
</evidence>
<dbReference type="KEGG" id="pfuw:KF707C_12910"/>
<name>A0AAD1BW62_METFU</name>
<evidence type="ECO:0000313" key="3">
    <source>
        <dbReference type="Proteomes" id="UP000218554"/>
    </source>
</evidence>
<reference evidence="2 3" key="2">
    <citation type="journal article" date="2017" name="Int. J. Syst. Evol. Microbiol.">
        <title>Pseudomonas furukawaii sp. nov., a polychlorinated biphenyl-degrading bacterium isolated from biphenyl-contaminated soil in Japan.</title>
        <authorList>
            <person name="Kimura N."/>
            <person name="Watanabe T."/>
            <person name="Suenaga H."/>
            <person name="Fujihara H."/>
            <person name="Futagami T."/>
            <person name="Goto M."/>
            <person name="Hanada S."/>
            <person name="Hirose J."/>
        </authorList>
    </citation>
    <scope>NUCLEOTIDE SEQUENCE [LARGE SCALE GENOMIC DNA]</scope>
    <source>
        <strain evidence="3">DSM 10086 / NBRC 110670 / KF707</strain>
    </source>
</reference>
<accession>A0AAD1BW62</accession>
<protein>
    <submittedName>
        <fullName evidence="2">Uncharacterized protein</fullName>
    </submittedName>
</protein>
<gene>
    <name evidence="2" type="ORF">KF707C_12910</name>
</gene>
<evidence type="ECO:0000256" key="1">
    <source>
        <dbReference type="SAM" id="MobiDB-lite"/>
    </source>
</evidence>
<dbReference type="Proteomes" id="UP000218554">
    <property type="component" value="Chromosome"/>
</dbReference>